<dbReference type="AlphaFoldDB" id="A0ABD2YFR5"/>
<dbReference type="SUPFAM" id="SSF49599">
    <property type="entry name" value="TRAF domain-like"/>
    <property type="match status" value="2"/>
</dbReference>
<dbReference type="InterPro" id="IPR019775">
    <property type="entry name" value="WD40_repeat_CS"/>
</dbReference>
<gene>
    <name evidence="5" type="ORF">ACH5RR_030938</name>
</gene>
<feature type="domain" description="MATH" evidence="4">
    <location>
        <begin position="381"/>
        <end position="516"/>
    </location>
</feature>
<evidence type="ECO:0000256" key="3">
    <source>
        <dbReference type="PROSITE-ProRule" id="PRU00221"/>
    </source>
</evidence>
<evidence type="ECO:0000256" key="2">
    <source>
        <dbReference type="ARBA" id="ARBA00022737"/>
    </source>
</evidence>
<keyword evidence="2" id="KW-0677">Repeat</keyword>
<dbReference type="InterPro" id="IPR002083">
    <property type="entry name" value="MATH/TRAF_dom"/>
</dbReference>
<dbReference type="Pfam" id="PF00400">
    <property type="entry name" value="WD40"/>
    <property type="match status" value="1"/>
</dbReference>
<dbReference type="InterPro" id="IPR001680">
    <property type="entry name" value="WD40_rpt"/>
</dbReference>
<dbReference type="InterPro" id="IPR036322">
    <property type="entry name" value="WD40_repeat_dom_sf"/>
</dbReference>
<dbReference type="PANTHER" id="PTHR46162:SF2">
    <property type="entry name" value="ANKYRIN REPEAT-CONTAINING PROTEIN-RELATED"/>
    <property type="match status" value="1"/>
</dbReference>
<dbReference type="PROSITE" id="PS50294">
    <property type="entry name" value="WD_REPEATS_REGION"/>
    <property type="match status" value="1"/>
</dbReference>
<dbReference type="Pfam" id="PF22486">
    <property type="entry name" value="MATH_2"/>
    <property type="match status" value="2"/>
</dbReference>
<dbReference type="SMART" id="SM00061">
    <property type="entry name" value="MATH"/>
    <property type="match status" value="2"/>
</dbReference>
<evidence type="ECO:0000259" key="4">
    <source>
        <dbReference type="PROSITE" id="PS50144"/>
    </source>
</evidence>
<dbReference type="Gene3D" id="2.130.10.10">
    <property type="entry name" value="YVTN repeat-like/Quinoprotein amine dehydrogenase"/>
    <property type="match status" value="2"/>
</dbReference>
<dbReference type="PROSITE" id="PS00678">
    <property type="entry name" value="WD_REPEATS_1"/>
    <property type="match status" value="1"/>
</dbReference>
<dbReference type="CDD" id="cd00121">
    <property type="entry name" value="MATH"/>
    <property type="match status" value="2"/>
</dbReference>
<dbReference type="PANTHER" id="PTHR46162">
    <property type="entry name" value="TRAF-LIKE FAMILY PROTEIN"/>
    <property type="match status" value="1"/>
</dbReference>
<keyword evidence="1 3" id="KW-0853">WD repeat</keyword>
<dbReference type="SMART" id="SM00320">
    <property type="entry name" value="WD40"/>
    <property type="match status" value="3"/>
</dbReference>
<reference evidence="5 6" key="1">
    <citation type="submission" date="2024-11" db="EMBL/GenBank/DDBJ databases">
        <title>A near-complete genome assembly of Cinchona calisaya.</title>
        <authorList>
            <person name="Lian D.C."/>
            <person name="Zhao X.W."/>
            <person name="Wei L."/>
        </authorList>
    </citation>
    <scope>NUCLEOTIDE SEQUENCE [LARGE SCALE GENOMIC DNA]</scope>
    <source>
        <tissue evidence="5">Nenye</tissue>
    </source>
</reference>
<proteinExistence type="predicted"/>
<dbReference type="InterPro" id="IPR008974">
    <property type="entry name" value="TRAF-like"/>
</dbReference>
<protein>
    <recommendedName>
        <fullName evidence="4">MATH domain-containing protein</fullName>
    </recommendedName>
</protein>
<evidence type="ECO:0000313" key="6">
    <source>
        <dbReference type="Proteomes" id="UP001630127"/>
    </source>
</evidence>
<dbReference type="Proteomes" id="UP001630127">
    <property type="component" value="Unassembled WGS sequence"/>
</dbReference>
<dbReference type="SUPFAM" id="SSF50978">
    <property type="entry name" value="WD40 repeat-like"/>
    <property type="match status" value="1"/>
</dbReference>
<keyword evidence="6" id="KW-1185">Reference proteome</keyword>
<dbReference type="EMBL" id="JBJUIK010000013">
    <property type="protein sequence ID" value="KAL3505556.1"/>
    <property type="molecule type" value="Genomic_DNA"/>
</dbReference>
<evidence type="ECO:0000256" key="1">
    <source>
        <dbReference type="ARBA" id="ARBA00022574"/>
    </source>
</evidence>
<evidence type="ECO:0000313" key="5">
    <source>
        <dbReference type="EMBL" id="KAL3505556.1"/>
    </source>
</evidence>
<feature type="repeat" description="WD" evidence="3">
    <location>
        <begin position="186"/>
        <end position="219"/>
    </location>
</feature>
<comment type="caution">
    <text evidence="5">The sequence shown here is derived from an EMBL/GenBank/DDBJ whole genome shotgun (WGS) entry which is preliminary data.</text>
</comment>
<feature type="domain" description="MATH" evidence="4">
    <location>
        <begin position="539"/>
        <end position="667"/>
    </location>
</feature>
<organism evidence="5 6">
    <name type="scientific">Cinchona calisaya</name>
    <dbReference type="NCBI Taxonomy" id="153742"/>
    <lineage>
        <taxon>Eukaryota</taxon>
        <taxon>Viridiplantae</taxon>
        <taxon>Streptophyta</taxon>
        <taxon>Embryophyta</taxon>
        <taxon>Tracheophyta</taxon>
        <taxon>Spermatophyta</taxon>
        <taxon>Magnoliopsida</taxon>
        <taxon>eudicotyledons</taxon>
        <taxon>Gunneridae</taxon>
        <taxon>Pentapetalae</taxon>
        <taxon>asterids</taxon>
        <taxon>lamiids</taxon>
        <taxon>Gentianales</taxon>
        <taxon>Rubiaceae</taxon>
        <taxon>Cinchonoideae</taxon>
        <taxon>Cinchoneae</taxon>
        <taxon>Cinchona</taxon>
    </lineage>
</organism>
<dbReference type="InterPro" id="IPR015943">
    <property type="entry name" value="WD40/YVTN_repeat-like_dom_sf"/>
</dbReference>
<sequence length="676" mass="75942">MIQKHNYWVKSVNDFCVLTSLGRVASCDGTVHVWNGQTGKLIYVFSEFSTNFAHRVSPSNNSLKIDTDEANALHYNSTSIGIFNNAFDGSFYTCMHYSQCIDMLIVGAGNGSLRFIDINHGQKLHLWRSKCNESSFPSLVSSICSSGSTKLHTEGANEFPSWIAAGLSSGHCVLFDSRSGNIIASWQAHDGYVTKLAAPNDHLLVSSSLDRTLRIWDLRRNWTSEPVSFKGHTDGISGFSVWGQNVISISRNKIGLSSLTRSADEGGEHQVTPQYLYMADRESRNMSVLSIRFAYGHLFDKFWEWVNLVETLSRSLVMAPLRHSSSLSLKTFSLLLRLYTFLSQHLVEKEKEYTPASFLAMADLVLRNQDGMLMSVSDAPPTHYIVKLESFSLLTKNNIEKYISSDFEAGGYKWKLIIYPNGNKTKNVSDSISAYLMMAQQSSLHLHPGLEVHAVFKMFLLDQHKDNYLTVEVGQARRFHKMKLEWGFDQLMSLKTFNDPSNGYLVNDTCMFGVEIYISKEIHTSAEGESLLMMKDAISYKSTWKIESFSSLNVYNSEESKPFNAGEKKWKIQLYPKGKGSGTGTHISLYLALADPTTISPASQIYVEFTLRILDQIQANHYFGKANYWFSASNPVSGWPRFVSLSTFNQPNRGLLVKDSCILEAEVTVHGMADAL</sequence>
<accession>A0ABD2YFR5</accession>
<dbReference type="Gene3D" id="2.60.210.10">
    <property type="entry name" value="Apoptosis, Tumor Necrosis Factor Receptor Associated Protein 2, Chain A"/>
    <property type="match status" value="2"/>
</dbReference>
<dbReference type="PROSITE" id="PS50082">
    <property type="entry name" value="WD_REPEATS_2"/>
    <property type="match status" value="1"/>
</dbReference>
<dbReference type="PROSITE" id="PS50144">
    <property type="entry name" value="MATH"/>
    <property type="match status" value="2"/>
</dbReference>
<name>A0ABD2YFR5_9GENT</name>